<dbReference type="InterPro" id="IPR002641">
    <property type="entry name" value="PNPLA_dom"/>
</dbReference>
<feature type="short sequence motif" description="DGA/G" evidence="2">
    <location>
        <begin position="256"/>
        <end position="258"/>
    </location>
</feature>
<dbReference type="Pfam" id="PF11856">
    <property type="entry name" value="DUF3376"/>
    <property type="match status" value="1"/>
</dbReference>
<comment type="caution">
    <text evidence="2">Lacks conserved residue(s) required for the propagation of feature annotation.</text>
</comment>
<comment type="caution">
    <text evidence="5">The sequence shown here is derived from an EMBL/GenBank/DDBJ whole genome shotgun (WGS) entry which is preliminary data.</text>
</comment>
<feature type="domain" description="PNPLA" evidence="4">
    <location>
        <begin position="15"/>
        <end position="269"/>
    </location>
</feature>
<keyword evidence="2" id="KW-0442">Lipid degradation</keyword>
<feature type="active site" description="Proton acceptor" evidence="2">
    <location>
        <position position="256"/>
    </location>
</feature>
<keyword evidence="3" id="KW-0472">Membrane</keyword>
<dbReference type="InterPro" id="IPR024282">
    <property type="entry name" value="DUF3376"/>
</dbReference>
<dbReference type="GO" id="GO:0016042">
    <property type="term" value="P:lipid catabolic process"/>
    <property type="evidence" value="ECO:0007669"/>
    <property type="project" value="UniProtKB-UniRule"/>
</dbReference>
<dbReference type="AlphaFoldDB" id="A0A7W4VYI7"/>
<feature type="active site" description="Nucleophile" evidence="2">
    <location>
        <position position="64"/>
    </location>
</feature>
<evidence type="ECO:0000256" key="3">
    <source>
        <dbReference type="SAM" id="Phobius"/>
    </source>
</evidence>
<feature type="transmembrane region" description="Helical" evidence="3">
    <location>
        <begin position="1053"/>
        <end position="1077"/>
    </location>
</feature>
<dbReference type="PROSITE" id="PS51635">
    <property type="entry name" value="PNPLA"/>
    <property type="match status" value="1"/>
</dbReference>
<dbReference type="Proteomes" id="UP000589626">
    <property type="component" value="Unassembled WGS sequence"/>
</dbReference>
<feature type="transmembrane region" description="Helical" evidence="3">
    <location>
        <begin position="986"/>
        <end position="1005"/>
    </location>
</feature>
<evidence type="ECO:0000313" key="6">
    <source>
        <dbReference type="Proteomes" id="UP000589626"/>
    </source>
</evidence>
<protein>
    <submittedName>
        <fullName evidence="5">Patatin-related protein</fullName>
    </submittedName>
</protein>
<dbReference type="EMBL" id="JACHWR010000003">
    <property type="protein sequence ID" value="MBB3044121.1"/>
    <property type="molecule type" value="Genomic_DNA"/>
</dbReference>
<feature type="transmembrane region" description="Helical" evidence="3">
    <location>
        <begin position="935"/>
        <end position="957"/>
    </location>
</feature>
<dbReference type="GO" id="GO:0016787">
    <property type="term" value="F:hydrolase activity"/>
    <property type="evidence" value="ECO:0007669"/>
    <property type="project" value="UniProtKB-UniRule"/>
</dbReference>
<keyword evidence="1 2" id="KW-0443">Lipid metabolism</keyword>
<dbReference type="SUPFAM" id="SSF52151">
    <property type="entry name" value="FabD/lysophospholipase-like"/>
    <property type="match status" value="1"/>
</dbReference>
<keyword evidence="3" id="KW-1133">Transmembrane helix</keyword>
<dbReference type="InterPro" id="IPR019894">
    <property type="entry name" value="Patatin-related_protein"/>
</dbReference>
<dbReference type="Pfam" id="PF01734">
    <property type="entry name" value="Patatin"/>
    <property type="match status" value="1"/>
</dbReference>
<feature type="transmembrane region" description="Helical" evidence="3">
    <location>
        <begin position="1175"/>
        <end position="1198"/>
    </location>
</feature>
<reference evidence="5 6" key="1">
    <citation type="submission" date="2020-08" db="EMBL/GenBank/DDBJ databases">
        <title>Sequencing the genomes of 1000 actinobacteria strains.</title>
        <authorList>
            <person name="Klenk H.-P."/>
        </authorList>
    </citation>
    <scope>NUCLEOTIDE SEQUENCE [LARGE SCALE GENOMIC DNA]</scope>
    <source>
        <strain evidence="5 6">DSM 105498</strain>
    </source>
</reference>
<gene>
    <name evidence="5" type="ORF">FHU40_003958</name>
</gene>
<evidence type="ECO:0000313" key="5">
    <source>
        <dbReference type="EMBL" id="MBB3044121.1"/>
    </source>
</evidence>
<evidence type="ECO:0000256" key="1">
    <source>
        <dbReference type="ARBA" id="ARBA00023098"/>
    </source>
</evidence>
<dbReference type="NCBIfam" id="TIGR03607">
    <property type="entry name" value="patatin-like protein"/>
    <property type="match status" value="1"/>
</dbReference>
<name>A0A7W4VYI7_9ACTN</name>
<organism evidence="5 6">
    <name type="scientific">Nocardioides soli</name>
    <dbReference type="NCBI Taxonomy" id="1036020"/>
    <lineage>
        <taxon>Bacteria</taxon>
        <taxon>Bacillati</taxon>
        <taxon>Actinomycetota</taxon>
        <taxon>Actinomycetes</taxon>
        <taxon>Propionibacteriales</taxon>
        <taxon>Nocardioidaceae</taxon>
        <taxon>Nocardioides</taxon>
    </lineage>
</organism>
<evidence type="ECO:0000256" key="2">
    <source>
        <dbReference type="PROSITE-ProRule" id="PRU01161"/>
    </source>
</evidence>
<sequence length="1278" mass="137727">MAAPQDAREELRLAVVLNGGVSLAVWIGGVTLEIDRMTRGDRVYGQLLDLLGMSARADVITGTSAGGINGAALALAQVNDHADLRGLRDLWADQGRMETLLRTPFHGQPASLLRGDEYFLPSLERALRGLTVDYAPIGPDRRPVYLGVTTTLLDGARTVTSDALGQALPQEVHAGLMTFKHLENDGQDDFAADQIGETTRRLALAARSSASFPVAFEPSFLPVGTGVSGNGRPDMTMVADWVDPTGPPDQSHFGVDGGAMVNTPTLPALEVIDSLPATTAVRRVMLLVFPHAPTVQERPPAEEQDPPTVVEALTGVAHATRSEASRTHVEKVEEHNRQAAARRFGRSDVLISLQRSTDNGLTDVLSGLFGTLYPHYRELRLRRAARDLAERVPTVPGWSYDRVLGSVEKAQQRVDATHGLPYVVTTAQARDWRFDPARGWPWGVTTAEHLADDALDLARRLVRLELTADERVLVERQRMALFDVRRRVERARRGFDDVWFRGCLSGLPPNTSYWQVRMAAQQRAYRGGRELEAADFERLTPDPQRRQDLADLVNATYPERKVGTEVADGLIELAASLLALTPAVDRLADVVTGDDQLALQAWQKLLGNVADERELIAELVRLDVVTACLSNAPERGSEQLVELVQVSLQTSNAFAQVTTQGSDKLGGARLGRFAGFLKESWRINDWIWGRLDAATMLCQVLLDPDRLRRAREDAERRGEPWPATAQGWVDAWVATLFAGREPGPGFLSLRQRAVVELDRYVYHDTADRPPTLEALAGLFAWAIQADVAAEDLPALRDAVAADRREGATQASHGERFVEDHAALLDQLKGLGPVLLASNEPGAAPPDDPRSAQRRGLGLAGLRAFDRAGVGREPLDAEASGDLLIRTGVTAVAVGATVLDSPKLGVPAAKPLTRTIRGLALLPYWVARGLTGGARIGNTVAIAVLALGGAMLALSLVLSATPRWVALIGVSALLFGFAYAALRTGSLLHGIALLSPVIPLIAYAVTQQVRPTETTLPTLAVLPFVAALIAGLVILGSLPALVRTPFAVVTDSGGRGWLIALIVGTLVLEAAVVAAVWITVSWRPALVLLAVSVVVDVACWLAERESSAFRVRFLAADGWAEDRLVQPQAVAGAWACVYAILSAAVGVLLWLLVRALGDDLRFDTGEHQGELTATGVALWASVLGALVMTVLLAVLVVALPRRARGRFATELERQVRAGAFAVGASLDETRDLLVRRLRTRGTAYVYLTQVADDDLVLSGTGDGLARRIWRAAGHTQAHT</sequence>
<evidence type="ECO:0000259" key="4">
    <source>
        <dbReference type="PROSITE" id="PS51635"/>
    </source>
</evidence>
<feature type="transmembrane region" description="Helical" evidence="3">
    <location>
        <begin position="12"/>
        <end position="32"/>
    </location>
</feature>
<dbReference type="Gene3D" id="3.40.1090.10">
    <property type="entry name" value="Cytosolic phospholipase A2 catalytic domain"/>
    <property type="match status" value="1"/>
</dbReference>
<accession>A0A7W4VYI7</accession>
<feature type="short sequence motif" description="GXSXG" evidence="2">
    <location>
        <begin position="62"/>
        <end position="66"/>
    </location>
</feature>
<feature type="transmembrane region" description="Helical" evidence="3">
    <location>
        <begin position="1132"/>
        <end position="1155"/>
    </location>
</feature>
<keyword evidence="2" id="KW-0378">Hydrolase</keyword>
<keyword evidence="6" id="KW-1185">Reference proteome</keyword>
<feature type="transmembrane region" description="Helical" evidence="3">
    <location>
        <begin position="1017"/>
        <end position="1041"/>
    </location>
</feature>
<keyword evidence="3" id="KW-0812">Transmembrane</keyword>
<dbReference type="RefSeq" id="WP_183594031.1">
    <property type="nucleotide sequence ID" value="NZ_JACHWR010000003.1"/>
</dbReference>
<dbReference type="InterPro" id="IPR016035">
    <property type="entry name" value="Acyl_Trfase/lysoPLipase"/>
</dbReference>
<proteinExistence type="predicted"/>
<feature type="transmembrane region" description="Helical" evidence="3">
    <location>
        <begin position="963"/>
        <end position="981"/>
    </location>
</feature>